<name>A0A163JP63_9BACL</name>
<dbReference type="RefSeq" id="WP_006207939.1">
    <property type="nucleotide sequence ID" value="NZ_CP147845.1"/>
</dbReference>
<keyword evidence="1" id="KW-0732">Signal</keyword>
<gene>
    <name evidence="2" type="ORF">AWU65_12640</name>
</gene>
<evidence type="ECO:0000313" key="2">
    <source>
        <dbReference type="EMBL" id="KZS46706.1"/>
    </source>
</evidence>
<dbReference type="Proteomes" id="UP000076796">
    <property type="component" value="Unassembled WGS sequence"/>
</dbReference>
<dbReference type="EMBL" id="LWMH01000001">
    <property type="protein sequence ID" value="KZS46706.1"/>
    <property type="molecule type" value="Genomic_DNA"/>
</dbReference>
<feature type="signal peptide" evidence="1">
    <location>
        <begin position="1"/>
        <end position="26"/>
    </location>
</feature>
<keyword evidence="3" id="KW-1185">Reference proteome</keyword>
<evidence type="ECO:0000313" key="3">
    <source>
        <dbReference type="Proteomes" id="UP000076796"/>
    </source>
</evidence>
<sequence>MKLNRKFITILSVAVASVLTISTILCFTDASDRSGQKHRMREDLNGQTLIQVDSTYITRTDLSAYKNNLTQSDTPLPDDSTLLKEMATKELMLQLADDEGVAASLQDGVKRARQLRKTLESQPRQVQEQHLRMLDTMGISEDQYWEDYSPPEYRDMLSIERLVNKLTTEMKTNQPDTITSKEQLKADLLTMALDEQRIVVFDPDIQLR</sequence>
<reference evidence="2" key="1">
    <citation type="journal article" date="2016" name="Genome Announc.">
        <title>Draft genomes of two strains of Paenibacillus glucanolyticus with capability to degrade lignocellulose.</title>
        <authorList>
            <person name="Mathews S.L."/>
            <person name="Pawlak J."/>
            <person name="Grunden A.M."/>
        </authorList>
    </citation>
    <scope>NUCLEOTIDE SEQUENCE [LARGE SCALE GENOMIC DNA]</scope>
    <source>
        <strain evidence="2">SLM1</strain>
    </source>
</reference>
<evidence type="ECO:0008006" key="4">
    <source>
        <dbReference type="Google" id="ProtNLM"/>
    </source>
</evidence>
<accession>A0A163JP63</accession>
<dbReference type="SUPFAM" id="SSF109998">
    <property type="entry name" value="Triger factor/SurA peptide-binding domain-like"/>
    <property type="match status" value="1"/>
</dbReference>
<dbReference type="AlphaFoldDB" id="A0A163JP63"/>
<comment type="caution">
    <text evidence="2">The sequence shown here is derived from an EMBL/GenBank/DDBJ whole genome shotgun (WGS) entry which is preliminary data.</text>
</comment>
<protein>
    <recommendedName>
        <fullName evidence="4">Peptidylprolyl isomerase</fullName>
    </recommendedName>
</protein>
<dbReference type="InterPro" id="IPR027304">
    <property type="entry name" value="Trigger_fact/SurA_dom_sf"/>
</dbReference>
<evidence type="ECO:0000256" key="1">
    <source>
        <dbReference type="SAM" id="SignalP"/>
    </source>
</evidence>
<dbReference type="OrthoDB" id="2654942at2"/>
<organism evidence="2 3">
    <name type="scientific">Paenibacillus glucanolyticus</name>
    <dbReference type="NCBI Taxonomy" id="59843"/>
    <lineage>
        <taxon>Bacteria</taxon>
        <taxon>Bacillati</taxon>
        <taxon>Bacillota</taxon>
        <taxon>Bacilli</taxon>
        <taxon>Bacillales</taxon>
        <taxon>Paenibacillaceae</taxon>
        <taxon>Paenibacillus</taxon>
    </lineage>
</organism>
<feature type="chain" id="PRO_5039231276" description="Peptidylprolyl isomerase" evidence="1">
    <location>
        <begin position="27"/>
        <end position="208"/>
    </location>
</feature>
<proteinExistence type="predicted"/>
<dbReference type="GeneID" id="97557948"/>